<evidence type="ECO:0000313" key="1">
    <source>
        <dbReference type="EMBL" id="CEG41191.1"/>
    </source>
</evidence>
<organism evidence="1 2">
    <name type="scientific">Plasmopara halstedii</name>
    <name type="common">Downy mildew of sunflower</name>
    <dbReference type="NCBI Taxonomy" id="4781"/>
    <lineage>
        <taxon>Eukaryota</taxon>
        <taxon>Sar</taxon>
        <taxon>Stramenopiles</taxon>
        <taxon>Oomycota</taxon>
        <taxon>Peronosporomycetes</taxon>
        <taxon>Peronosporales</taxon>
        <taxon>Peronosporaceae</taxon>
        <taxon>Plasmopara</taxon>
    </lineage>
</organism>
<reference evidence="2" key="1">
    <citation type="submission" date="2014-09" db="EMBL/GenBank/DDBJ databases">
        <authorList>
            <person name="Sharma Rahul"/>
            <person name="Thines Marco"/>
        </authorList>
    </citation>
    <scope>NUCLEOTIDE SEQUENCE [LARGE SCALE GENOMIC DNA]</scope>
</reference>
<dbReference type="Proteomes" id="UP000054928">
    <property type="component" value="Unassembled WGS sequence"/>
</dbReference>
<name>A0A0P1AIY6_PLAHL</name>
<dbReference type="RefSeq" id="XP_024577560.1">
    <property type="nucleotide sequence ID" value="XM_024726933.1"/>
</dbReference>
<proteinExistence type="predicted"/>
<dbReference type="EMBL" id="CCYD01000553">
    <property type="protein sequence ID" value="CEG41191.1"/>
    <property type="molecule type" value="Genomic_DNA"/>
</dbReference>
<keyword evidence="2" id="KW-1185">Reference proteome</keyword>
<evidence type="ECO:0000313" key="2">
    <source>
        <dbReference type="Proteomes" id="UP000054928"/>
    </source>
</evidence>
<protein>
    <submittedName>
        <fullName evidence="1">Uncharacterized protein</fullName>
    </submittedName>
</protein>
<dbReference type="AlphaFoldDB" id="A0A0P1AIY6"/>
<sequence length="77" mass="8643">MRASYDETFTVAGEWSYPKTELLGFLQDQGFILTGLQNVCTVRDSRNAPVTAARPPTLPQKLRISNRTHRCTAQVFA</sequence>
<dbReference type="GeneID" id="36406610"/>
<accession>A0A0P1AIY6</accession>